<evidence type="ECO:0000256" key="5">
    <source>
        <dbReference type="ARBA" id="ARBA00022777"/>
    </source>
</evidence>
<evidence type="ECO:0000256" key="7">
    <source>
        <dbReference type="PROSITE-ProRule" id="PRU10141"/>
    </source>
</evidence>
<keyword evidence="6 7" id="KW-0067">ATP-binding</keyword>
<keyword evidence="12" id="KW-1185">Reference proteome</keyword>
<dbReference type="InterPro" id="IPR011009">
    <property type="entry name" value="Kinase-like_dom_sf"/>
</dbReference>
<feature type="compositionally biased region" description="Low complexity" evidence="9">
    <location>
        <begin position="690"/>
        <end position="704"/>
    </location>
</feature>
<dbReference type="SUPFAM" id="SSF56112">
    <property type="entry name" value="Protein kinase-like (PK-like)"/>
    <property type="match status" value="1"/>
</dbReference>
<evidence type="ECO:0000259" key="10">
    <source>
        <dbReference type="PROSITE" id="PS50011"/>
    </source>
</evidence>
<feature type="region of interest" description="Disordered" evidence="9">
    <location>
        <begin position="358"/>
        <end position="385"/>
    </location>
</feature>
<dbReference type="PANTHER" id="PTHR46538:SF3">
    <property type="entry name" value="PROTEIN KINASE DOMAIN-CONTAINING PROTEIN"/>
    <property type="match status" value="1"/>
</dbReference>
<dbReference type="PROSITE" id="PS00108">
    <property type="entry name" value="PROTEIN_KINASE_ST"/>
    <property type="match status" value="1"/>
</dbReference>
<keyword evidence="4 7" id="KW-0547">Nucleotide-binding</keyword>
<evidence type="ECO:0000256" key="6">
    <source>
        <dbReference type="ARBA" id="ARBA00022840"/>
    </source>
</evidence>
<dbReference type="InterPro" id="IPR051585">
    <property type="entry name" value="STE20_Ser/Thr_Kinases"/>
</dbReference>
<dbReference type="InterPro" id="IPR022165">
    <property type="entry name" value="PKK"/>
</dbReference>
<evidence type="ECO:0000256" key="8">
    <source>
        <dbReference type="SAM" id="Coils"/>
    </source>
</evidence>
<dbReference type="EMBL" id="JXXN02003413">
    <property type="protein sequence ID" value="THD21585.1"/>
    <property type="molecule type" value="Genomic_DNA"/>
</dbReference>
<feature type="region of interest" description="Disordered" evidence="9">
    <location>
        <begin position="647"/>
        <end position="722"/>
    </location>
</feature>
<feature type="compositionally biased region" description="Basic and acidic residues" evidence="9">
    <location>
        <begin position="369"/>
        <end position="385"/>
    </location>
</feature>
<feature type="compositionally biased region" description="Acidic residues" evidence="9">
    <location>
        <begin position="358"/>
        <end position="368"/>
    </location>
</feature>
<evidence type="ECO:0000313" key="12">
    <source>
        <dbReference type="Proteomes" id="UP000230066"/>
    </source>
</evidence>
<dbReference type="SMART" id="SM00220">
    <property type="entry name" value="S_TKc"/>
    <property type="match status" value="1"/>
</dbReference>
<dbReference type="Proteomes" id="UP000230066">
    <property type="component" value="Unassembled WGS sequence"/>
</dbReference>
<comment type="caution">
    <text evidence="11">The sequence shown here is derived from an EMBL/GenBank/DDBJ whole genome shotgun (WGS) entry which is preliminary data.</text>
</comment>
<evidence type="ECO:0000256" key="1">
    <source>
        <dbReference type="ARBA" id="ARBA00022527"/>
    </source>
</evidence>
<feature type="compositionally biased region" description="Basic and acidic residues" evidence="9">
    <location>
        <begin position="647"/>
        <end position="680"/>
    </location>
</feature>
<organism evidence="11 12">
    <name type="scientific">Fasciola hepatica</name>
    <name type="common">Liver fluke</name>
    <dbReference type="NCBI Taxonomy" id="6192"/>
    <lineage>
        <taxon>Eukaryota</taxon>
        <taxon>Metazoa</taxon>
        <taxon>Spiralia</taxon>
        <taxon>Lophotrochozoa</taxon>
        <taxon>Platyhelminthes</taxon>
        <taxon>Trematoda</taxon>
        <taxon>Digenea</taxon>
        <taxon>Plagiorchiida</taxon>
        <taxon>Echinostomata</taxon>
        <taxon>Echinostomatoidea</taxon>
        <taxon>Fasciolidae</taxon>
        <taxon>Fasciola</taxon>
    </lineage>
</organism>
<feature type="region of interest" description="Disordered" evidence="9">
    <location>
        <begin position="893"/>
        <end position="913"/>
    </location>
</feature>
<evidence type="ECO:0000313" key="11">
    <source>
        <dbReference type="EMBL" id="THD21585.1"/>
    </source>
</evidence>
<dbReference type="PROSITE" id="PS00107">
    <property type="entry name" value="PROTEIN_KINASE_ATP"/>
    <property type="match status" value="1"/>
</dbReference>
<feature type="region of interest" description="Disordered" evidence="9">
    <location>
        <begin position="1193"/>
        <end position="1228"/>
    </location>
</feature>
<sequence length="1228" mass="140629">MTFFKGLLKKIKNVDEPKKKCPLVGVPSDVNPDDHWEIISELGDGAFGKVFKAVKKNTNVLAALKTVEFDSDVELEDFMVEIEILMNFKHPNILSLLEVYIYASKLWMYLELCGGGALDSIMNTLDKPLNEHQIRFVSHEVLNGLCFLHENLIIHRDMKAGNILLTSSGEVKLADFGVSARLASEKQKRDTFIGTAYWMAPEVIACESFKESPYNWKADVWSFGITVIELAEMRPPHNEINPTRVLLKITKSEPPKLRKTFLWSSEMQDFLTRCLQKDPSLRPECKELLVQPFVRDVCEDDRKHIRLLLCELKADVIDTVEDDVDPADMAEVEQDEEVLVLPDSTKITMPLEVVDDEDEGFEAEDDSKEEPMISKDDGRDSGMEVDLKPTVATLKDEEKHPRIQQPVILPDVPHNDPVLLTEDKWSAPSPRSCTTNPVNPIAFIAPLKRSISCKLSDSPKPVVAKPISLTKQSNLKRRVTIAHAPSSATGRLFVFAVTGPCRGSADHGATASANNAENSTFVPRQSSCRLTSTQSPVVIHLNRSKTIRAYYQPESNPVRCRTELIVPFSPSMTPRVSQLRRRLGYQAIEGAYSPQVRQLISGFVAEIAAQTIEEVVSSETRQPSAPSCVFEVMRDLSQELKHDDSVVRSEHTFYDGESYRPKSRNTEEHHQHPVSDERFPARSGDSSVNTVPTYPTTSSGGSSVLAKSTSIGRDSAVTSQPRITGLSRKNSAYRTLTRTRRFVIDGKEITTTSKRIIRVNDDNRKQREEELNKRKAELRAFRMLQKQETRQTRELTMMASQRQELLETKLSAEFMALQRNYEQELELVSKNYRAQMERLEKDHEAEMKKLRLDHVKEVQQFKNQLLSEIETYSRAERKAAKRELQADREVSTFGPSSWSVRSSPSYNTQSAEKSDGLNITKRLTVFRENQDTQLSDRITRLIENYQRRLGSLRAEELVEKQAVRMNFEQEKGKMDQRHMRLRHQLARNRLQDFFTIKRQKLAGLLDLESNELRQTVDREREQLATVHAIERKNHAKSAKIQSKKKIAEFQRRLRGEQTVLSPQFRERLREYEDTVRTQMLEEGFQLEQRQRCQQTLLERSISSRLRELDQNQVQKRNELLELEVERLHELDEKHDQELRAYMDSLPRNQALLRKQFSEERATNTQSNGGSCFSDTSRGLGNNTHGNRQTMSFHTAVSDRSSKTRQGSSALKIHSVSMSPVMHRRRSNK</sequence>
<evidence type="ECO:0000256" key="2">
    <source>
        <dbReference type="ARBA" id="ARBA00022553"/>
    </source>
</evidence>
<dbReference type="InterPro" id="IPR000719">
    <property type="entry name" value="Prot_kinase_dom"/>
</dbReference>
<dbReference type="AlphaFoldDB" id="A0A4E0R300"/>
<dbReference type="GO" id="GO:0004674">
    <property type="term" value="F:protein serine/threonine kinase activity"/>
    <property type="evidence" value="ECO:0007669"/>
    <property type="project" value="UniProtKB-KW"/>
</dbReference>
<protein>
    <submittedName>
        <fullName evidence="11">Serine/threonine-protein kinase 10</fullName>
    </submittedName>
</protein>
<accession>A0A4E0R300</accession>
<keyword evidence="1" id="KW-0723">Serine/threonine-protein kinase</keyword>
<gene>
    <name evidence="11" type="ORF">D915_007679</name>
</gene>
<keyword evidence="2" id="KW-0597">Phosphoprotein</keyword>
<dbReference type="Pfam" id="PF12474">
    <property type="entry name" value="PKK"/>
    <property type="match status" value="1"/>
</dbReference>
<evidence type="ECO:0000256" key="4">
    <source>
        <dbReference type="ARBA" id="ARBA00022741"/>
    </source>
</evidence>
<keyword evidence="5 11" id="KW-0418">Kinase</keyword>
<feature type="compositionally biased region" description="Polar residues" evidence="9">
    <location>
        <begin position="1193"/>
        <end position="1208"/>
    </location>
</feature>
<dbReference type="GO" id="GO:0005524">
    <property type="term" value="F:ATP binding"/>
    <property type="evidence" value="ECO:0007669"/>
    <property type="project" value="UniProtKB-UniRule"/>
</dbReference>
<feature type="binding site" evidence="7">
    <location>
        <position position="65"/>
    </location>
    <ligand>
        <name>ATP</name>
        <dbReference type="ChEBI" id="CHEBI:30616"/>
    </ligand>
</feature>
<dbReference type="PANTHER" id="PTHR46538">
    <property type="entry name" value="PROTEIN KINASE DOMAIN-CONTAINING PROTEIN"/>
    <property type="match status" value="1"/>
</dbReference>
<keyword evidence="8" id="KW-0175">Coiled coil</keyword>
<proteinExistence type="predicted"/>
<evidence type="ECO:0000256" key="3">
    <source>
        <dbReference type="ARBA" id="ARBA00022679"/>
    </source>
</evidence>
<feature type="coiled-coil region" evidence="8">
    <location>
        <begin position="822"/>
        <end position="878"/>
    </location>
</feature>
<name>A0A4E0R300_FASHE</name>
<feature type="compositionally biased region" description="Polar residues" evidence="9">
    <location>
        <begin position="705"/>
        <end position="722"/>
    </location>
</feature>
<feature type="compositionally biased region" description="Low complexity" evidence="9">
    <location>
        <begin position="896"/>
        <end position="905"/>
    </location>
</feature>
<dbReference type="PROSITE" id="PS50011">
    <property type="entry name" value="PROTEIN_KINASE_DOM"/>
    <property type="match status" value="1"/>
</dbReference>
<dbReference type="Gene3D" id="1.10.510.10">
    <property type="entry name" value="Transferase(Phosphotransferase) domain 1"/>
    <property type="match status" value="1"/>
</dbReference>
<dbReference type="InterPro" id="IPR008271">
    <property type="entry name" value="Ser/Thr_kinase_AS"/>
</dbReference>
<dbReference type="FunFam" id="1.10.510.10:FF:001298">
    <property type="entry name" value="STE20-like kinase"/>
    <property type="match status" value="1"/>
</dbReference>
<keyword evidence="3" id="KW-0808">Transferase</keyword>
<dbReference type="Pfam" id="PF00069">
    <property type="entry name" value="Pkinase"/>
    <property type="match status" value="1"/>
</dbReference>
<reference evidence="11" key="1">
    <citation type="submission" date="2019-03" db="EMBL/GenBank/DDBJ databases">
        <title>Improved annotation for the trematode Fasciola hepatica.</title>
        <authorList>
            <person name="Choi Y.-J."/>
            <person name="Martin J."/>
            <person name="Mitreva M."/>
        </authorList>
    </citation>
    <scope>NUCLEOTIDE SEQUENCE [LARGE SCALE GENOMIC DNA]</scope>
</reference>
<evidence type="ECO:0000256" key="9">
    <source>
        <dbReference type="SAM" id="MobiDB-lite"/>
    </source>
</evidence>
<dbReference type="InterPro" id="IPR017441">
    <property type="entry name" value="Protein_kinase_ATP_BS"/>
</dbReference>
<feature type="domain" description="Protein kinase" evidence="10">
    <location>
        <begin position="36"/>
        <end position="294"/>
    </location>
</feature>